<evidence type="ECO:0000256" key="4">
    <source>
        <dbReference type="ARBA" id="ARBA00022840"/>
    </source>
</evidence>
<protein>
    <submittedName>
        <fullName evidence="6">Ribose ABC transport system, ATP-binding protein RbsA</fullName>
    </submittedName>
</protein>
<evidence type="ECO:0000256" key="1">
    <source>
        <dbReference type="ARBA" id="ARBA00022448"/>
    </source>
</evidence>
<gene>
    <name evidence="6" type="ORF">Metus_0527</name>
</gene>
<dbReference type="InterPro" id="IPR003593">
    <property type="entry name" value="AAA+_ATPase"/>
</dbReference>
<dbReference type="PROSITE" id="PS50893">
    <property type="entry name" value="ABC_TRANSPORTER_2"/>
    <property type="match status" value="2"/>
</dbReference>
<evidence type="ECO:0000256" key="3">
    <source>
        <dbReference type="ARBA" id="ARBA00022741"/>
    </source>
</evidence>
<dbReference type="PROSITE" id="PS00211">
    <property type="entry name" value="ABC_TRANSPORTER_1"/>
    <property type="match status" value="1"/>
</dbReference>
<dbReference type="GO" id="GO:0005524">
    <property type="term" value="F:ATP binding"/>
    <property type="evidence" value="ECO:0007669"/>
    <property type="project" value="UniProtKB-KW"/>
</dbReference>
<evidence type="ECO:0000259" key="5">
    <source>
        <dbReference type="PROSITE" id="PS50893"/>
    </source>
</evidence>
<keyword evidence="2" id="KW-0677">Repeat</keyword>
<feature type="domain" description="ABC transporter" evidence="5">
    <location>
        <begin position="277"/>
        <end position="521"/>
    </location>
</feature>
<organism evidence="6 7">
    <name type="scientific">Methanosuratincola subterraneus</name>
    <dbReference type="NCBI Taxonomy" id="2593994"/>
    <lineage>
        <taxon>Archaea</taxon>
        <taxon>Thermoproteota</taxon>
        <taxon>Methanosuratincolia</taxon>
        <taxon>Candidatus Methanomethylicales</taxon>
        <taxon>Candidatus Methanomethylicaceae</taxon>
        <taxon>Candidatus Methanosuratincola (ex Vanwonterghem et al. 2016)</taxon>
    </lineage>
</organism>
<evidence type="ECO:0000256" key="2">
    <source>
        <dbReference type="ARBA" id="ARBA00022737"/>
    </source>
</evidence>
<dbReference type="InterPro" id="IPR027417">
    <property type="entry name" value="P-loop_NTPase"/>
</dbReference>
<dbReference type="Gene3D" id="3.40.50.300">
    <property type="entry name" value="P-loop containing nucleotide triphosphate hydrolases"/>
    <property type="match status" value="2"/>
</dbReference>
<dbReference type="SUPFAM" id="SSF52540">
    <property type="entry name" value="P-loop containing nucleoside triphosphate hydrolases"/>
    <property type="match status" value="2"/>
</dbReference>
<dbReference type="AlphaFoldDB" id="A0A444L869"/>
<dbReference type="CDD" id="cd03215">
    <property type="entry name" value="ABC_Carb_Monos_II"/>
    <property type="match status" value="1"/>
</dbReference>
<dbReference type="SMART" id="SM00382">
    <property type="entry name" value="AAA"/>
    <property type="match status" value="1"/>
</dbReference>
<dbReference type="CDD" id="cd03216">
    <property type="entry name" value="ABC_Carb_Monos_I"/>
    <property type="match status" value="1"/>
</dbReference>
<dbReference type="InterPro" id="IPR017871">
    <property type="entry name" value="ABC_transporter-like_CS"/>
</dbReference>
<dbReference type="InterPro" id="IPR003439">
    <property type="entry name" value="ABC_transporter-like_ATP-bd"/>
</dbReference>
<dbReference type="PANTHER" id="PTHR43790:SF9">
    <property type="entry name" value="GALACTOFURANOSE TRANSPORTER ATP-BINDING PROTEIN YTFR"/>
    <property type="match status" value="1"/>
</dbReference>
<dbReference type="EMBL" id="RXGA01000002">
    <property type="protein sequence ID" value="RWX73748.1"/>
    <property type="molecule type" value="Genomic_DNA"/>
</dbReference>
<reference evidence="6 7" key="1">
    <citation type="submission" date="2018-12" db="EMBL/GenBank/DDBJ databases">
        <title>The complete genome of the methanogenic archaea of the candidate phylum Verstraetearchaeota, obtained from the metagenome of underground thermal water.</title>
        <authorList>
            <person name="Kadnikov V.V."/>
            <person name="Mardanov A.V."/>
            <person name="Beletsky A.V."/>
            <person name="Karnachuk O.V."/>
            <person name="Ravin N.V."/>
        </authorList>
    </citation>
    <scope>NUCLEOTIDE SEQUENCE [LARGE SCALE GENOMIC DNA]</scope>
    <source>
        <strain evidence="6">Ch88</strain>
    </source>
</reference>
<feature type="domain" description="ABC transporter" evidence="5">
    <location>
        <begin position="27"/>
        <end position="261"/>
    </location>
</feature>
<dbReference type="Proteomes" id="UP000288215">
    <property type="component" value="Unassembled WGS sequence"/>
</dbReference>
<evidence type="ECO:0000313" key="7">
    <source>
        <dbReference type="Proteomes" id="UP000288215"/>
    </source>
</evidence>
<keyword evidence="4 6" id="KW-0067">ATP-binding</keyword>
<sequence>MAITPLSSPFFEKREVNSTPQNEEYAIFLKNISKTFPNGTVANQDVTLGILRGEVHAILGENGAGKTTLMRIISGILKPDKGEIFIDGKPVKIRDPRDASRLGIGMVHQHFTLIPEFTVRENIALVLATSPWLDLKKVDEKIAAVSKDMGLEIDPESKIESLPVGKRQLVEILRLLCQDVRILILDEPTSVLTPIEVDSFFKMIMNLKSSGKTVVLITHKMKEALQISDRITVLRGGRVIRTIPTSDANEALLASLVVEGMLPAPTLVRGTPGDIILKVESLKVKDDRGRIAVDGLNLTVRSGEIVGIAGVAGNGQKELVEAITGLRKVESGAVKLLSQDITNKPTRFIIEKGISYIPEDRMHRGVVLTMGVHENLALKCIEKPPMSKSKIIDRRSMVKNAESLISKFSIKASDPCTSVENLSGGNIQKLIVARELSNGGLVLIAEQPTAGLDIKASEAVHQKLVELRSMGVGILLVSSDLDEIMKLSDRICVIFGGKIVGEFMPENLDVERLSRLMLGAD</sequence>
<accession>A0A444L869</accession>
<dbReference type="PANTHER" id="PTHR43790">
    <property type="entry name" value="CARBOHYDRATE TRANSPORT ATP-BINDING PROTEIN MG119-RELATED"/>
    <property type="match status" value="1"/>
</dbReference>
<name>A0A444L869_METS7</name>
<keyword evidence="1" id="KW-0813">Transport</keyword>
<evidence type="ECO:0000313" key="6">
    <source>
        <dbReference type="EMBL" id="RWX73748.1"/>
    </source>
</evidence>
<comment type="caution">
    <text evidence="6">The sequence shown here is derived from an EMBL/GenBank/DDBJ whole genome shotgun (WGS) entry which is preliminary data.</text>
</comment>
<dbReference type="InterPro" id="IPR050107">
    <property type="entry name" value="ABC_carbohydrate_import_ATPase"/>
</dbReference>
<dbReference type="Pfam" id="PF00005">
    <property type="entry name" value="ABC_tran"/>
    <property type="match status" value="2"/>
</dbReference>
<keyword evidence="3" id="KW-0547">Nucleotide-binding</keyword>
<proteinExistence type="predicted"/>
<dbReference type="GO" id="GO:0016887">
    <property type="term" value="F:ATP hydrolysis activity"/>
    <property type="evidence" value="ECO:0007669"/>
    <property type="project" value="InterPro"/>
</dbReference>